<protein>
    <submittedName>
        <fullName evidence="1">Uncharacterized protein</fullName>
    </submittedName>
</protein>
<reference evidence="1 2" key="1">
    <citation type="journal article" date="2016" name="Nat. Commun.">
        <title>Thousands of microbial genomes shed light on interconnected biogeochemical processes in an aquifer system.</title>
        <authorList>
            <person name="Anantharaman K."/>
            <person name="Brown C.T."/>
            <person name="Hug L.A."/>
            <person name="Sharon I."/>
            <person name="Castelle C.J."/>
            <person name="Probst A.J."/>
            <person name="Thomas B.C."/>
            <person name="Singh A."/>
            <person name="Wilkins M.J."/>
            <person name="Karaoz U."/>
            <person name="Brodie E.L."/>
            <person name="Williams K.H."/>
            <person name="Hubbard S.S."/>
            <person name="Banfield J.F."/>
        </authorList>
    </citation>
    <scope>NUCLEOTIDE SEQUENCE [LARGE SCALE GENOMIC DNA]</scope>
</reference>
<gene>
    <name evidence="1" type="ORF">A2892_00435</name>
</gene>
<sequence length="417" mass="46188">MERVKIEKTEKNFATDLRQLVTDLGLGNQVGIDSKPCRSGGIRIIFAGKREISAAWGSGLDQIENAKYSLLIKLIARSLACGERSVSSGDLLEKESFRDACVTEVQLSEPSKGNEFLSSLTEVDDARIPFFYGSTDGLNFAELLETVLTARYLESRGLDATVIFDTAGNDSKRSRQMLSESISVLPYELRQEFFNFLKTIGDTLQEQRISAAKGLLPNTNLRILPAEQIFDALGKKLTVGKLAVLAKIAGEDPQLFQGVRVSELLASTNQSREGLQLLKTLVSETGLQPAGFTYYARDAVIAAEFRGIVGFPFKLTDHANIYKILDGYSALYSPSKGSGAILCPIQRQRIQTRSQSQEGADPFDVTALFFLSQKFPEEFHLLIEDFTLSTRILTPTEAIGIGNKDKRFIIEDYFFRS</sequence>
<dbReference type="AlphaFoldDB" id="A0A1F8B8W6"/>
<comment type="caution">
    <text evidence="1">The sequence shown here is derived from an EMBL/GenBank/DDBJ whole genome shotgun (WGS) entry which is preliminary data.</text>
</comment>
<accession>A0A1F8B8W6</accession>
<dbReference type="Proteomes" id="UP000176404">
    <property type="component" value="Unassembled WGS sequence"/>
</dbReference>
<organism evidence="1 2">
    <name type="scientific">Candidatus Woesebacteria bacterium RIFCSPLOWO2_01_FULL_39_10b</name>
    <dbReference type="NCBI Taxonomy" id="1802517"/>
    <lineage>
        <taxon>Bacteria</taxon>
        <taxon>Candidatus Woeseibacteriota</taxon>
    </lineage>
</organism>
<name>A0A1F8B8W6_9BACT</name>
<dbReference type="STRING" id="1802517.A2892_00435"/>
<proteinExistence type="predicted"/>
<dbReference type="EMBL" id="MGHD01000004">
    <property type="protein sequence ID" value="OGM60482.1"/>
    <property type="molecule type" value="Genomic_DNA"/>
</dbReference>
<evidence type="ECO:0000313" key="1">
    <source>
        <dbReference type="EMBL" id="OGM60482.1"/>
    </source>
</evidence>
<evidence type="ECO:0000313" key="2">
    <source>
        <dbReference type="Proteomes" id="UP000176404"/>
    </source>
</evidence>